<evidence type="ECO:0000313" key="2">
    <source>
        <dbReference type="Proteomes" id="UP000196573"/>
    </source>
</evidence>
<gene>
    <name evidence="1" type="ORF">EHSB41UT_00579</name>
</gene>
<dbReference type="PROSITE" id="PS51257">
    <property type="entry name" value="PROKAR_LIPOPROTEIN"/>
    <property type="match status" value="1"/>
</dbReference>
<dbReference type="RefSeq" id="WP_087106678.1">
    <property type="nucleotide sequence ID" value="NZ_CBCSCN010000004.1"/>
</dbReference>
<dbReference type="EMBL" id="FWPT01000001">
    <property type="protein sequence ID" value="SMA35953.1"/>
    <property type="molecule type" value="Genomic_DNA"/>
</dbReference>
<sequence>MNSRKIAPALLFSGLTILAGCDSNAGYEDLSRFMDESRARPTGRIEPLPQFTPYEAFTYSASGMRSPFDKPIKVQLVRKQKVQSDIRPDLDRVKQYLENFAFDAFAMVGTLSDDNGFFALLSMDGGVHRVRVGDYLGRNHGRIIGITDSEVQVIEIVESGLDNWVERPRTLSLSGS</sequence>
<dbReference type="PIRSF" id="PIRSF016481">
    <property type="entry name" value="Pilus_assembly_PilP"/>
    <property type="match status" value="1"/>
</dbReference>
<dbReference type="Gene3D" id="2.30.30.830">
    <property type="match status" value="1"/>
</dbReference>
<dbReference type="AlphaFoldDB" id="A0A1X7AF24"/>
<dbReference type="Pfam" id="PF04351">
    <property type="entry name" value="PilP"/>
    <property type="match status" value="1"/>
</dbReference>
<accession>A0A1X7AF24</accession>
<reference evidence="1 2" key="1">
    <citation type="submission" date="2017-03" db="EMBL/GenBank/DDBJ databases">
        <authorList>
            <person name="Afonso C.L."/>
            <person name="Miller P.J."/>
            <person name="Scott M.A."/>
            <person name="Spackman E."/>
            <person name="Goraichik I."/>
            <person name="Dimitrov K.M."/>
            <person name="Suarez D.L."/>
            <person name="Swayne D.E."/>
        </authorList>
    </citation>
    <scope>NUCLEOTIDE SEQUENCE [LARGE SCALE GENOMIC DNA]</scope>
    <source>
        <strain evidence="1">SB41UT1</strain>
    </source>
</reference>
<protein>
    <submittedName>
        <fullName evidence="1">Pilus assembly protein, PilP</fullName>
    </submittedName>
</protein>
<evidence type="ECO:0000313" key="1">
    <source>
        <dbReference type="EMBL" id="SMA35953.1"/>
    </source>
</evidence>
<name>A0A1X7AF24_9GAMM</name>
<organism evidence="1 2">
    <name type="scientific">Parendozoicomonas haliclonae</name>
    <dbReference type="NCBI Taxonomy" id="1960125"/>
    <lineage>
        <taxon>Bacteria</taxon>
        <taxon>Pseudomonadati</taxon>
        <taxon>Pseudomonadota</taxon>
        <taxon>Gammaproteobacteria</taxon>
        <taxon>Oceanospirillales</taxon>
        <taxon>Endozoicomonadaceae</taxon>
        <taxon>Parendozoicomonas</taxon>
    </lineage>
</organism>
<proteinExistence type="predicted"/>
<keyword evidence="2" id="KW-1185">Reference proteome</keyword>
<dbReference type="InterPro" id="IPR007446">
    <property type="entry name" value="PilP"/>
</dbReference>
<dbReference type="Proteomes" id="UP000196573">
    <property type="component" value="Unassembled WGS sequence"/>
</dbReference>
<dbReference type="OrthoDB" id="5296580at2"/>